<evidence type="ECO:0000313" key="3">
    <source>
        <dbReference type="Proteomes" id="UP001233164"/>
    </source>
</evidence>
<feature type="signal peptide" evidence="1">
    <location>
        <begin position="1"/>
        <end position="31"/>
    </location>
</feature>
<evidence type="ECO:0008006" key="4">
    <source>
        <dbReference type="Google" id="ProtNLM"/>
    </source>
</evidence>
<dbReference type="Proteomes" id="UP001233164">
    <property type="component" value="Unassembled WGS sequence"/>
</dbReference>
<reference evidence="2 3" key="1">
    <citation type="submission" date="2023-06" db="EMBL/GenBank/DDBJ databases">
        <title>Rhodococcus indonesiensis sp. nov a new member of the Rhodococcus ruber lineage isolated from a sediment of neutral hot spring.</title>
        <authorList>
            <person name="Kusuma A.B."/>
            <person name="Fenylestari G."/>
            <person name="Ammar F."/>
            <person name="Nouioui I."/>
            <person name="Goodfellow M."/>
        </authorList>
    </citation>
    <scope>NUCLEOTIDE SEQUENCE [LARGE SCALE GENOMIC DNA]</scope>
    <source>
        <strain evidence="2 3">CSLK01-03</strain>
    </source>
</reference>
<feature type="chain" id="PRO_5045369540" description="Secreted protein" evidence="1">
    <location>
        <begin position="32"/>
        <end position="114"/>
    </location>
</feature>
<keyword evidence="1" id="KW-0732">Signal</keyword>
<protein>
    <recommendedName>
        <fullName evidence="4">Secreted protein</fullName>
    </recommendedName>
</protein>
<gene>
    <name evidence="2" type="ORF">QT969_24800</name>
</gene>
<proteinExistence type="predicted"/>
<dbReference type="EMBL" id="JAUBOF010000171">
    <property type="protein sequence ID" value="MDM7491504.1"/>
    <property type="molecule type" value="Genomic_DNA"/>
</dbReference>
<comment type="caution">
    <text evidence="2">The sequence shown here is derived from an EMBL/GenBank/DDBJ whole genome shotgun (WGS) entry which is preliminary data.</text>
</comment>
<accession>A0ABT7RW74</accession>
<evidence type="ECO:0000256" key="1">
    <source>
        <dbReference type="SAM" id="SignalP"/>
    </source>
</evidence>
<sequence length="114" mass="12184">MRNLRLGNTRGAGPVVAAAALTLLAVGPASATPPVATPEPGGIIRMDLAPGETWECEGWSLEPPYLQVIPDFYKFETGPNPMFFRYTPGTRVFIQCIGTGAPYYYVGPVVTAIP</sequence>
<organism evidence="2 3">
    <name type="scientific">Rhodococcus indonesiensis</name>
    <dbReference type="NCBI Taxonomy" id="3055869"/>
    <lineage>
        <taxon>Bacteria</taxon>
        <taxon>Bacillati</taxon>
        <taxon>Actinomycetota</taxon>
        <taxon>Actinomycetes</taxon>
        <taxon>Mycobacteriales</taxon>
        <taxon>Nocardiaceae</taxon>
        <taxon>Rhodococcus</taxon>
    </lineage>
</organism>
<dbReference type="RefSeq" id="WP_289382322.1">
    <property type="nucleotide sequence ID" value="NZ_JAUBOF010000171.1"/>
</dbReference>
<evidence type="ECO:0000313" key="2">
    <source>
        <dbReference type="EMBL" id="MDM7491504.1"/>
    </source>
</evidence>
<keyword evidence="3" id="KW-1185">Reference proteome</keyword>
<name>A0ABT7RW74_9NOCA</name>